<reference evidence="1" key="1">
    <citation type="journal article" date="2015" name="Nature">
        <title>Complex archaea that bridge the gap between prokaryotes and eukaryotes.</title>
        <authorList>
            <person name="Spang A."/>
            <person name="Saw J.H."/>
            <person name="Jorgensen S.L."/>
            <person name="Zaremba-Niedzwiedzka K."/>
            <person name="Martijn J."/>
            <person name="Lind A.E."/>
            <person name="van Eijk R."/>
            <person name="Schleper C."/>
            <person name="Guy L."/>
            <person name="Ettema T.J."/>
        </authorList>
    </citation>
    <scope>NUCLEOTIDE SEQUENCE</scope>
</reference>
<dbReference type="EMBL" id="LAZR01008558">
    <property type="protein sequence ID" value="KKM78002.1"/>
    <property type="molecule type" value="Genomic_DNA"/>
</dbReference>
<accession>A0A0F9N9A7</accession>
<dbReference type="AlphaFoldDB" id="A0A0F9N9A7"/>
<sequence length="62" mass="6827">MAEIIHFTHVWGLGFGVACSQVGGDWKQTTDRDGVTCKRCQETIMYRPVIRVAAPTEGETDG</sequence>
<comment type="caution">
    <text evidence="1">The sequence shown here is derived from an EMBL/GenBank/DDBJ whole genome shotgun (WGS) entry which is preliminary data.</text>
</comment>
<name>A0A0F9N9A7_9ZZZZ</name>
<gene>
    <name evidence="1" type="ORF">LCGC14_1364300</name>
</gene>
<protein>
    <submittedName>
        <fullName evidence="1">Uncharacterized protein</fullName>
    </submittedName>
</protein>
<organism evidence="1">
    <name type="scientific">marine sediment metagenome</name>
    <dbReference type="NCBI Taxonomy" id="412755"/>
    <lineage>
        <taxon>unclassified sequences</taxon>
        <taxon>metagenomes</taxon>
        <taxon>ecological metagenomes</taxon>
    </lineage>
</organism>
<proteinExistence type="predicted"/>
<evidence type="ECO:0000313" key="1">
    <source>
        <dbReference type="EMBL" id="KKM78002.1"/>
    </source>
</evidence>